<feature type="compositionally biased region" description="Low complexity" evidence="1">
    <location>
        <begin position="149"/>
        <end position="180"/>
    </location>
</feature>
<dbReference type="Pfam" id="PF13676">
    <property type="entry name" value="TIR_2"/>
    <property type="match status" value="1"/>
</dbReference>
<reference evidence="4 5" key="1">
    <citation type="submission" date="2015-11" db="EMBL/GenBank/DDBJ databases">
        <title>Whole-Genome Sequence of Candidatus Oderbacter manganicum from the National Park Lower Oder Valley, Germany.</title>
        <authorList>
            <person name="Braun B."/>
            <person name="Liere K."/>
            <person name="Szewzyk U."/>
        </authorList>
    </citation>
    <scope>NUCLEOTIDE SEQUENCE [LARGE SCALE GENOMIC DNA]</scope>
    <source>
        <strain evidence="4 5">OTSz_A_272</strain>
    </source>
</reference>
<evidence type="ECO:0000259" key="3">
    <source>
        <dbReference type="Pfam" id="PF13676"/>
    </source>
</evidence>
<keyword evidence="2" id="KW-0472">Membrane</keyword>
<accession>A0A1B1AEI3</accession>
<dbReference type="InParanoid" id="A0A1B1AEI3"/>
<keyword evidence="2" id="KW-0812">Transmembrane</keyword>
<evidence type="ECO:0000256" key="1">
    <source>
        <dbReference type="SAM" id="MobiDB-lite"/>
    </source>
</evidence>
<dbReference type="EMBL" id="CP013244">
    <property type="protein sequence ID" value="ANP44974.1"/>
    <property type="molecule type" value="Genomic_DNA"/>
</dbReference>
<dbReference type="Proteomes" id="UP000092498">
    <property type="component" value="Chromosome"/>
</dbReference>
<keyword evidence="2" id="KW-1133">Transmembrane helix</keyword>
<name>A0A1B1AEI3_9PROT</name>
<dbReference type="OrthoDB" id="8479605at2"/>
<dbReference type="InterPro" id="IPR000157">
    <property type="entry name" value="TIR_dom"/>
</dbReference>
<dbReference type="STRING" id="1759059.ATE48_03060"/>
<proteinExistence type="predicted"/>
<sequence>MPSVVIIHAAEDTLPARALAEKLRQAQLQVVLEKSPGEELRNAIKGAPVTIALWSPRSSQSAELAEEAKFARGKTTVYHALMQSAQAPEAFRGDRAVNLTGWRGEDEFPAWRELAKLITDKAGVAPLPPPAPKPPSGFFQPGRAPEGVAQPQAGGARQQAPQPQQQARQQAQPQQRAAPQQRPPAPQPQRSIPQHEPEPKKGGGMLVIAAVVVVLVAGLGGGGWWYMNQNSASSTSAAWDAVSRDDADALRQFIDGDPGQYRQDAEQALAALEERQYAAATQTDTIEAYEAFLNDFPDSQHATRTSGRIAELRLAQPPAETTTEEVPLGPETNPDLLPPGVPATTAPAPDTTGGPQQITPPSEEATPPADLPTN</sequence>
<dbReference type="RefSeq" id="WP_066767687.1">
    <property type="nucleotide sequence ID" value="NZ_CP013244.1"/>
</dbReference>
<feature type="region of interest" description="Disordered" evidence="1">
    <location>
        <begin position="314"/>
        <end position="374"/>
    </location>
</feature>
<evidence type="ECO:0000313" key="4">
    <source>
        <dbReference type="EMBL" id="ANP44974.1"/>
    </source>
</evidence>
<protein>
    <recommendedName>
        <fullName evidence="3">TIR domain-containing protein</fullName>
    </recommendedName>
</protein>
<evidence type="ECO:0000313" key="5">
    <source>
        <dbReference type="Proteomes" id="UP000092498"/>
    </source>
</evidence>
<feature type="compositionally biased region" description="Low complexity" evidence="1">
    <location>
        <begin position="342"/>
        <end position="355"/>
    </location>
</feature>
<feature type="domain" description="TIR" evidence="3">
    <location>
        <begin position="4"/>
        <end position="110"/>
    </location>
</feature>
<dbReference type="GO" id="GO:0007165">
    <property type="term" value="P:signal transduction"/>
    <property type="evidence" value="ECO:0007669"/>
    <property type="project" value="InterPro"/>
</dbReference>
<organism evidence="4 5">
    <name type="scientific">Candidatus Viadribacter manganicus</name>
    <dbReference type="NCBI Taxonomy" id="1759059"/>
    <lineage>
        <taxon>Bacteria</taxon>
        <taxon>Pseudomonadati</taxon>
        <taxon>Pseudomonadota</taxon>
        <taxon>Alphaproteobacteria</taxon>
        <taxon>Hyphomonadales</taxon>
        <taxon>Hyphomonadaceae</taxon>
        <taxon>Candidatus Viadribacter</taxon>
    </lineage>
</organism>
<feature type="region of interest" description="Disordered" evidence="1">
    <location>
        <begin position="123"/>
        <end position="201"/>
    </location>
</feature>
<feature type="transmembrane region" description="Helical" evidence="2">
    <location>
        <begin position="205"/>
        <end position="227"/>
    </location>
</feature>
<gene>
    <name evidence="4" type="ORF">ATE48_03060</name>
</gene>
<evidence type="ECO:0000256" key="2">
    <source>
        <dbReference type="SAM" id="Phobius"/>
    </source>
</evidence>
<dbReference type="KEGG" id="cbot:ATE48_03060"/>
<keyword evidence="5" id="KW-1185">Reference proteome</keyword>
<dbReference type="AlphaFoldDB" id="A0A1B1AEI3"/>
<feature type="compositionally biased region" description="Pro residues" evidence="1">
    <location>
        <begin position="126"/>
        <end position="135"/>
    </location>
</feature>